<dbReference type="Proteomes" id="UP001165064">
    <property type="component" value="Unassembled WGS sequence"/>
</dbReference>
<proteinExistence type="predicted"/>
<evidence type="ECO:0000313" key="2">
    <source>
        <dbReference type="Proteomes" id="UP001165064"/>
    </source>
</evidence>
<organism evidence="1 2">
    <name type="scientific">Ambrosiozyma monospora</name>
    <name type="common">Yeast</name>
    <name type="synonym">Endomycopsis monosporus</name>
    <dbReference type="NCBI Taxonomy" id="43982"/>
    <lineage>
        <taxon>Eukaryota</taxon>
        <taxon>Fungi</taxon>
        <taxon>Dikarya</taxon>
        <taxon>Ascomycota</taxon>
        <taxon>Saccharomycotina</taxon>
        <taxon>Pichiomycetes</taxon>
        <taxon>Pichiales</taxon>
        <taxon>Pichiaceae</taxon>
        <taxon>Ambrosiozyma</taxon>
    </lineage>
</organism>
<protein>
    <submittedName>
        <fullName evidence="1">Unnamed protein product</fullName>
    </submittedName>
</protein>
<name>A0ACB5TJE7_AMBMO</name>
<accession>A0ACB5TJE7</accession>
<sequence>MKISSAHFSPLLVTFAWVGIISYYNVEASSFGLPTMTPEPTATIHSSDGNVLEKRDSVSATNTFSYATAAASSTPSMTDTIALHWASLGAMDEIARILLLSSGNSQADSVYGQYSSFTSSRNATLVGVSFLIDPSFSTSVSNLYMSLLSAAPTYQTAFQRSLTSLYSEFITIGSSAATAALNSSYSLSSQLSVNSEFVQYSICDAVFSDMNDYNPYQYVLLIQSSSDDASSTWLKDLVTAFSGFGNTNVDQSSVCNALNKAEFLARSYMMSFSNTSPYLMAGTSTILSYDTKVVTITDAGSSSAFVEYHPYLVSYTVTSRLVASYGIGVYTFVSTSWTHSVSELCGYSFDL</sequence>
<reference evidence="1" key="1">
    <citation type="submission" date="2023-04" db="EMBL/GenBank/DDBJ databases">
        <title>Ambrosiozyma monospora NBRC 10751.</title>
        <authorList>
            <person name="Ichikawa N."/>
            <person name="Sato H."/>
            <person name="Tonouchi N."/>
        </authorList>
    </citation>
    <scope>NUCLEOTIDE SEQUENCE</scope>
    <source>
        <strain evidence="1">NBRC 10751</strain>
    </source>
</reference>
<evidence type="ECO:0000313" key="1">
    <source>
        <dbReference type="EMBL" id="GME89913.1"/>
    </source>
</evidence>
<dbReference type="EMBL" id="BSXS01007699">
    <property type="protein sequence ID" value="GME89913.1"/>
    <property type="molecule type" value="Genomic_DNA"/>
</dbReference>
<gene>
    <name evidence="1" type="ORF">Amon02_000860500</name>
</gene>
<comment type="caution">
    <text evidence="1">The sequence shown here is derived from an EMBL/GenBank/DDBJ whole genome shotgun (WGS) entry which is preliminary data.</text>
</comment>
<keyword evidence="2" id="KW-1185">Reference proteome</keyword>